<feature type="signal peptide" evidence="13">
    <location>
        <begin position="1"/>
        <end position="22"/>
    </location>
</feature>
<feature type="transmembrane region" description="Helical" evidence="12">
    <location>
        <begin position="1290"/>
        <end position="1311"/>
    </location>
</feature>
<feature type="transmembrane region" description="Helical" evidence="12">
    <location>
        <begin position="1164"/>
        <end position="1184"/>
    </location>
</feature>
<feature type="transmembrane region" description="Helical" evidence="12">
    <location>
        <begin position="1394"/>
        <end position="1415"/>
    </location>
</feature>
<evidence type="ECO:0000259" key="14">
    <source>
        <dbReference type="Pfam" id="PF00122"/>
    </source>
</evidence>
<dbReference type="SUPFAM" id="SSF81665">
    <property type="entry name" value="Calcium ATPase, transmembrane domain M"/>
    <property type="match status" value="1"/>
</dbReference>
<reference evidence="15" key="2">
    <citation type="submission" date="2021-05" db="EMBL/GenBank/DDBJ databases">
        <authorList>
            <person name="Pain A."/>
        </authorList>
    </citation>
    <scope>NUCLEOTIDE SEQUENCE</scope>
    <source>
        <strain evidence="15">1802A</strain>
    </source>
</reference>
<dbReference type="GO" id="GO:0019829">
    <property type="term" value="F:ATPase-coupled monoatomic cation transmembrane transporter activity"/>
    <property type="evidence" value="ECO:0007669"/>
    <property type="project" value="TreeGrafter"/>
</dbReference>
<keyword evidence="7" id="KW-0460">Magnesium</keyword>
<dbReference type="PANTHER" id="PTHR45630">
    <property type="entry name" value="CATION-TRANSPORTING ATPASE-RELATED"/>
    <property type="match status" value="1"/>
</dbReference>
<keyword evidence="4" id="KW-0479">Metal-binding</keyword>
<keyword evidence="8" id="KW-1278">Translocase</keyword>
<evidence type="ECO:0000256" key="7">
    <source>
        <dbReference type="ARBA" id="ARBA00022842"/>
    </source>
</evidence>
<dbReference type="EMBL" id="JAHBMH010000044">
    <property type="protein sequence ID" value="KAK1936004.1"/>
    <property type="molecule type" value="Genomic_DNA"/>
</dbReference>
<keyword evidence="10 12" id="KW-0472">Membrane</keyword>
<dbReference type="SUPFAM" id="SSF81653">
    <property type="entry name" value="Calcium ATPase, transduction domain A"/>
    <property type="match status" value="1"/>
</dbReference>
<evidence type="ECO:0000256" key="8">
    <source>
        <dbReference type="ARBA" id="ARBA00022967"/>
    </source>
</evidence>
<feature type="transmembrane region" description="Helical" evidence="12">
    <location>
        <begin position="1323"/>
        <end position="1341"/>
    </location>
</feature>
<feature type="domain" description="P-type ATPase A" evidence="14">
    <location>
        <begin position="492"/>
        <end position="627"/>
    </location>
</feature>
<evidence type="ECO:0000313" key="16">
    <source>
        <dbReference type="Proteomes" id="UP001195914"/>
    </source>
</evidence>
<dbReference type="InterPro" id="IPR023299">
    <property type="entry name" value="ATPase_P-typ_cyto_dom_N"/>
</dbReference>
<comment type="subcellular location">
    <subcellularLocation>
        <location evidence="1">Membrane</location>
        <topology evidence="1">Multi-pass membrane protein</topology>
    </subcellularLocation>
</comment>
<dbReference type="InterPro" id="IPR008250">
    <property type="entry name" value="ATPase_P-typ_transduc_dom_A_sf"/>
</dbReference>
<dbReference type="InterPro" id="IPR023214">
    <property type="entry name" value="HAD_sf"/>
</dbReference>
<dbReference type="Proteomes" id="UP001195914">
    <property type="component" value="Unassembled WGS sequence"/>
</dbReference>
<dbReference type="Gene3D" id="3.40.1110.10">
    <property type="entry name" value="Calcium-transporting ATPase, cytoplasmic domain N"/>
    <property type="match status" value="1"/>
</dbReference>
<feature type="transmembrane region" description="Helical" evidence="12">
    <location>
        <begin position="644"/>
        <end position="663"/>
    </location>
</feature>
<evidence type="ECO:0000256" key="4">
    <source>
        <dbReference type="ARBA" id="ARBA00022723"/>
    </source>
</evidence>
<sequence length="1438" mass="160034">MAPAARWTFLLLCLVPFLGAEGKDEYTVMDSGIDTQDSSTKHAGHIEGNDKLQYMRRQRRTKVQPLEAVLPRHNHFVDSSSLAILKTKANNTNDYVNDNTSKEGSTNRGGNGDPKKPGGHDPPDSGPSNLFSRWCKSDTVLLSTSELTLLNVSAVLVLIMLTIWHLALVIQSRANREGYDHFDQSMPATSMEDVDDALQQDGYSYTTPGRYVIRFMLMHTTICQVAVVALICNELCIPMVGGVEYWEMRAKPFFVSWVIGFFSLLCCFILRNTHIGKCMFFIKAPLSSCEQVLITDYSNTRNPGEQDILRSLVEWFWNLATFLKLTLNIPDSVFKVTFDKYKNAATHIYVPVVTMDDERFFHYQCVKFSYSRELDCFVDSSRKVTNYLRNTNLTDLLDKGGLTEAESFRRTCDVGKNTIAVQSVSFSMLLYREVSDPVFFLQLYLTMKSIYWKSIITAPIWGFMVIYTIVKKVKIINDQQKDLHRLATAASTSMVTVLRENVTKKVPAADLAVGDIVRVDSDWEVPSDMVMLRGDVIVDESSITGESVPLRKSKLSVDKYGYSLSIFDFNLSMGGADRKAAQDKGVTDHLLKAGTRIISVVGNEEIAASAVAVVIATGVYTTKGKQMKGVLFPNQFRLKYDTQLPMVFILTSLYALVCSSYQIQFLGWNMTSIFYSLGTLSQVAPVWASTMMSIGQSRACERLAESESICCIAPSRIPIFGKLRVMCFDKTGTLTNNTLIFNGLWTLTRGTYQYYAGLKFMSASGRKSITLSPEDVVQKINFIKSTSSFASKDDDAKAQILALAMATCHSLFPRDGDSEQLGNQVDKSMFKATGCTVEQFIDSDGNTRRYIRCPTNRGLILEVLRTFDFQYQKKLSAIVVSVKAHATDKSVLLAFVKGAYESVAACSIGSFTELETLANSEAAAGSYVMGLGYKVISEEENIGRREFVESKLTMGGLLVFNNSVREDSAAVIASLHEAKVRPVILTGDNIPASQFVAKSVGMFGESGNAGPNAELIDGHFVWHFPQNSIDEETLYFGTKCDNLSLTGDAFDHLEDDWENILRTYGRFTTNQTANDNLFEQFLLRVRIFARLNPHQKVRVINSFKRLGIITGMCGDGTNDCLALQASHAGISLTNGTASMVAPFTSKKNKLQSVITLIREGRGSLVTSLACFKFMLLFGLMIAFVKVCLFKMCRGVMPEWGYLLLENAILLSLSHTMALSRPNDKLRIRSPTSSLLGPLSLSSVGLMFGTNVIFLLLLFKLFAYTGTPSSLEFNKKMNPASWWILSDNFEAPTVCLWLCYQVVNAALVFSFGGIFRESVLCNTYFTLTWFSINAILTFLLFSGPSKFTCLFRINCTDSVSRETVLPVLRVLTTSANGNPFYGKEGHNVLSTKFKVLFLSLNFANSLVNGLISRYLLGSEFLKALRSFIGHKCSADRIKV</sequence>
<dbReference type="Gene3D" id="2.70.150.10">
    <property type="entry name" value="Calcium-transporting ATPase, cytoplasmic transduction domain A"/>
    <property type="match status" value="1"/>
</dbReference>
<evidence type="ECO:0000256" key="12">
    <source>
        <dbReference type="SAM" id="Phobius"/>
    </source>
</evidence>
<feature type="transmembrane region" description="Helical" evidence="12">
    <location>
        <begin position="253"/>
        <end position="270"/>
    </location>
</feature>
<evidence type="ECO:0000256" key="2">
    <source>
        <dbReference type="ARBA" id="ARBA00006000"/>
    </source>
</evidence>
<dbReference type="InterPro" id="IPR044492">
    <property type="entry name" value="P_typ_ATPase_HD_dom"/>
</dbReference>
<keyword evidence="13" id="KW-0732">Signal</keyword>
<dbReference type="GO" id="GO:0140358">
    <property type="term" value="F:P-type transmembrane transporter activity"/>
    <property type="evidence" value="ECO:0007669"/>
    <property type="project" value="InterPro"/>
</dbReference>
<feature type="compositionally biased region" description="Basic and acidic residues" evidence="11">
    <location>
        <begin position="113"/>
        <end position="123"/>
    </location>
</feature>
<dbReference type="GO" id="GO:0016020">
    <property type="term" value="C:membrane"/>
    <property type="evidence" value="ECO:0007669"/>
    <property type="project" value="UniProtKB-SubCell"/>
</dbReference>
<evidence type="ECO:0000256" key="6">
    <source>
        <dbReference type="ARBA" id="ARBA00022840"/>
    </source>
</evidence>
<dbReference type="GO" id="GO:0005524">
    <property type="term" value="F:ATP binding"/>
    <property type="evidence" value="ECO:0007669"/>
    <property type="project" value="UniProtKB-KW"/>
</dbReference>
<dbReference type="NCBIfam" id="TIGR01494">
    <property type="entry name" value="ATPase_P-type"/>
    <property type="match status" value="1"/>
</dbReference>
<evidence type="ECO:0000256" key="13">
    <source>
        <dbReference type="SAM" id="SignalP"/>
    </source>
</evidence>
<feature type="chain" id="PRO_5042035442" evidence="13">
    <location>
        <begin position="23"/>
        <end position="1438"/>
    </location>
</feature>
<evidence type="ECO:0000256" key="5">
    <source>
        <dbReference type="ARBA" id="ARBA00022741"/>
    </source>
</evidence>
<dbReference type="SFLD" id="SFLDS00003">
    <property type="entry name" value="Haloacid_Dehalogenase"/>
    <property type="match status" value="1"/>
</dbReference>
<gene>
    <name evidence="15" type="ORF">X943_000895</name>
</gene>
<feature type="transmembrane region" description="Helical" evidence="12">
    <location>
        <begin position="450"/>
        <end position="470"/>
    </location>
</feature>
<evidence type="ECO:0000313" key="15">
    <source>
        <dbReference type="EMBL" id="KAK1936004.1"/>
    </source>
</evidence>
<dbReference type="SFLD" id="SFLDG00002">
    <property type="entry name" value="C1.7:_P-type_atpase_like"/>
    <property type="match status" value="1"/>
</dbReference>
<dbReference type="SFLD" id="SFLDF00027">
    <property type="entry name" value="p-type_atpase"/>
    <property type="match status" value="1"/>
</dbReference>
<evidence type="ECO:0000256" key="1">
    <source>
        <dbReference type="ARBA" id="ARBA00004141"/>
    </source>
</evidence>
<dbReference type="InterPro" id="IPR001757">
    <property type="entry name" value="P_typ_ATPase"/>
</dbReference>
<evidence type="ECO:0000256" key="3">
    <source>
        <dbReference type="ARBA" id="ARBA00022692"/>
    </source>
</evidence>
<proteinExistence type="inferred from homology"/>
<keyword evidence="3 12" id="KW-0812">Transmembrane</keyword>
<dbReference type="InterPro" id="IPR023298">
    <property type="entry name" value="ATPase_P-typ_TM_dom_sf"/>
</dbReference>
<dbReference type="PRINTS" id="PR00119">
    <property type="entry name" value="CATATPASE"/>
</dbReference>
<dbReference type="GO" id="GO:0046872">
    <property type="term" value="F:metal ion binding"/>
    <property type="evidence" value="ECO:0007669"/>
    <property type="project" value="UniProtKB-KW"/>
</dbReference>
<protein>
    <submittedName>
        <fullName evidence="15">P-type ATPase</fullName>
    </submittedName>
</protein>
<dbReference type="PROSITE" id="PS00154">
    <property type="entry name" value="ATPASE_E1_E2"/>
    <property type="match status" value="1"/>
</dbReference>
<keyword evidence="5" id="KW-0547">Nucleotide-binding</keyword>
<dbReference type="SUPFAM" id="SSF56784">
    <property type="entry name" value="HAD-like"/>
    <property type="match status" value="1"/>
</dbReference>
<evidence type="ECO:0000256" key="9">
    <source>
        <dbReference type="ARBA" id="ARBA00022989"/>
    </source>
</evidence>
<keyword evidence="6" id="KW-0067">ATP-binding</keyword>
<dbReference type="InterPro" id="IPR018303">
    <property type="entry name" value="ATPase_P-typ_P_site"/>
</dbReference>
<evidence type="ECO:0000256" key="11">
    <source>
        <dbReference type="SAM" id="MobiDB-lite"/>
    </source>
</evidence>
<comment type="similarity">
    <text evidence="2">Belongs to the cation transport ATPase (P-type) (TC 3.A.3) family. Type V subfamily.</text>
</comment>
<feature type="transmembrane region" description="Helical" evidence="12">
    <location>
        <begin position="217"/>
        <end position="241"/>
    </location>
</feature>
<dbReference type="InterPro" id="IPR036412">
    <property type="entry name" value="HAD-like_sf"/>
</dbReference>
<organism evidence="15 16">
    <name type="scientific">Babesia divergens</name>
    <dbReference type="NCBI Taxonomy" id="32595"/>
    <lineage>
        <taxon>Eukaryota</taxon>
        <taxon>Sar</taxon>
        <taxon>Alveolata</taxon>
        <taxon>Apicomplexa</taxon>
        <taxon>Aconoidasida</taxon>
        <taxon>Piroplasmida</taxon>
        <taxon>Babesiidae</taxon>
        <taxon>Babesia</taxon>
    </lineage>
</organism>
<accession>A0AAD9GCQ3</accession>
<keyword evidence="16" id="KW-1185">Reference proteome</keyword>
<keyword evidence="9 12" id="KW-1133">Transmembrane helix</keyword>
<dbReference type="SUPFAM" id="SSF81660">
    <property type="entry name" value="Metal cation-transporting ATPase, ATP-binding domain N"/>
    <property type="match status" value="1"/>
</dbReference>
<feature type="transmembrane region" description="Helical" evidence="12">
    <location>
        <begin position="1238"/>
        <end position="1262"/>
    </location>
</feature>
<evidence type="ECO:0000256" key="10">
    <source>
        <dbReference type="ARBA" id="ARBA00023136"/>
    </source>
</evidence>
<feature type="compositionally biased region" description="Polar residues" evidence="11">
    <location>
        <begin position="93"/>
        <end position="106"/>
    </location>
</feature>
<dbReference type="GO" id="GO:0016887">
    <property type="term" value="F:ATP hydrolysis activity"/>
    <property type="evidence" value="ECO:0007669"/>
    <property type="project" value="InterPro"/>
</dbReference>
<feature type="region of interest" description="Disordered" evidence="11">
    <location>
        <begin position="93"/>
        <end position="129"/>
    </location>
</feature>
<name>A0AAD9GCQ3_BABDI</name>
<comment type="caution">
    <text evidence="15">The sequence shown here is derived from an EMBL/GenBank/DDBJ whole genome shotgun (WGS) entry which is preliminary data.</text>
</comment>
<feature type="transmembrane region" description="Helical" evidence="12">
    <location>
        <begin position="149"/>
        <end position="170"/>
    </location>
</feature>
<dbReference type="Gene3D" id="3.40.50.1000">
    <property type="entry name" value="HAD superfamily/HAD-like"/>
    <property type="match status" value="1"/>
</dbReference>
<dbReference type="PANTHER" id="PTHR45630:SF11">
    <property type="entry name" value="CATION-TRANSPORTING P-TYPE ATPASE N-TERMINAL DOMAIN-CONTAINING PROTEIN"/>
    <property type="match status" value="1"/>
</dbReference>
<reference evidence="15" key="1">
    <citation type="journal article" date="2014" name="Nucleic Acids Res.">
        <title>The evolutionary dynamics of variant antigen genes in Babesia reveal a history of genomic innovation underlying host-parasite interaction.</title>
        <authorList>
            <person name="Jackson A.P."/>
            <person name="Otto T.D."/>
            <person name="Darby A."/>
            <person name="Ramaprasad A."/>
            <person name="Xia D."/>
            <person name="Echaide I.E."/>
            <person name="Farber M."/>
            <person name="Gahlot S."/>
            <person name="Gamble J."/>
            <person name="Gupta D."/>
            <person name="Gupta Y."/>
            <person name="Jackson L."/>
            <person name="Malandrin L."/>
            <person name="Malas T.B."/>
            <person name="Moussa E."/>
            <person name="Nair M."/>
            <person name="Reid A.J."/>
            <person name="Sanders M."/>
            <person name="Sharma J."/>
            <person name="Tracey A."/>
            <person name="Quail M.A."/>
            <person name="Weir W."/>
            <person name="Wastling J.M."/>
            <person name="Hall N."/>
            <person name="Willadsen P."/>
            <person name="Lingelbach K."/>
            <person name="Shiels B."/>
            <person name="Tait A."/>
            <person name="Berriman M."/>
            <person name="Allred D.R."/>
            <person name="Pain A."/>
        </authorList>
    </citation>
    <scope>NUCLEOTIDE SEQUENCE</scope>
    <source>
        <strain evidence="15">1802A</strain>
    </source>
</reference>
<dbReference type="InterPro" id="IPR059000">
    <property type="entry name" value="ATPase_P-type_domA"/>
</dbReference>
<dbReference type="Pfam" id="PF00122">
    <property type="entry name" value="E1-E2_ATPase"/>
    <property type="match status" value="1"/>
</dbReference>
<dbReference type="InterPro" id="IPR006544">
    <property type="entry name" value="P-type_TPase_V"/>
</dbReference>